<dbReference type="PROSITE" id="PS50878">
    <property type="entry name" value="RT_POL"/>
    <property type="match status" value="1"/>
</dbReference>
<dbReference type="InterPro" id="IPR000477">
    <property type="entry name" value="RT_dom"/>
</dbReference>
<accession>A0A8D3DB29</accession>
<name>A0A8D3DB29_SCOMX</name>
<dbReference type="Proteomes" id="UP000694558">
    <property type="component" value="Chromosome 1"/>
</dbReference>
<dbReference type="GO" id="GO:0016706">
    <property type="term" value="F:2-oxoglutarate-dependent dioxygenase activity"/>
    <property type="evidence" value="ECO:0007669"/>
    <property type="project" value="InterPro"/>
</dbReference>
<evidence type="ECO:0000259" key="1">
    <source>
        <dbReference type="PROSITE" id="PS50878"/>
    </source>
</evidence>
<dbReference type="Pfam" id="PF00078">
    <property type="entry name" value="RVT_1"/>
    <property type="match status" value="1"/>
</dbReference>
<reference evidence="2" key="2">
    <citation type="submission" date="2025-08" db="UniProtKB">
        <authorList>
            <consortium name="Ensembl"/>
        </authorList>
    </citation>
    <scope>IDENTIFICATION</scope>
</reference>
<dbReference type="PANTHER" id="PTHR33332">
    <property type="entry name" value="REVERSE TRANSCRIPTASE DOMAIN-CONTAINING PROTEIN"/>
    <property type="match status" value="1"/>
</dbReference>
<evidence type="ECO:0000313" key="3">
    <source>
        <dbReference type="Proteomes" id="UP000694558"/>
    </source>
</evidence>
<dbReference type="Pfam" id="PF09004">
    <property type="entry name" value="ALKBH8_N"/>
    <property type="match status" value="1"/>
</dbReference>
<dbReference type="GeneTree" id="ENSGT01120000271821"/>
<proteinExistence type="predicted"/>
<dbReference type="AlphaFoldDB" id="A0A8D3DB29"/>
<dbReference type="Ensembl" id="ENSSMAT00000038001.1">
    <property type="protein sequence ID" value="ENSSMAP00000056738.1"/>
    <property type="gene ID" value="ENSSMAG00000022266.1"/>
</dbReference>
<evidence type="ECO:0000313" key="2">
    <source>
        <dbReference type="Ensembl" id="ENSSMAP00000056738.1"/>
    </source>
</evidence>
<protein>
    <recommendedName>
        <fullName evidence="1">Reverse transcriptase domain-containing protein</fullName>
    </recommendedName>
</protein>
<dbReference type="InterPro" id="IPR043502">
    <property type="entry name" value="DNA/RNA_pol_sf"/>
</dbReference>
<reference evidence="2" key="1">
    <citation type="submission" date="2023-05" db="EMBL/GenBank/DDBJ databases">
        <title>High-quality long-read genome of Scophthalmus maximus.</title>
        <authorList>
            <person name="Lien S."/>
            <person name="Martinez P."/>
        </authorList>
    </citation>
    <scope>NUCLEOTIDE SEQUENCE [LARGE SCALE GENOMIC DNA]</scope>
</reference>
<organism evidence="2 3">
    <name type="scientific">Scophthalmus maximus</name>
    <name type="common">Turbot</name>
    <name type="synonym">Psetta maxima</name>
    <dbReference type="NCBI Taxonomy" id="52904"/>
    <lineage>
        <taxon>Eukaryota</taxon>
        <taxon>Metazoa</taxon>
        <taxon>Chordata</taxon>
        <taxon>Craniata</taxon>
        <taxon>Vertebrata</taxon>
        <taxon>Euteleostomi</taxon>
        <taxon>Actinopterygii</taxon>
        <taxon>Neopterygii</taxon>
        <taxon>Teleostei</taxon>
        <taxon>Neoteleostei</taxon>
        <taxon>Acanthomorphata</taxon>
        <taxon>Carangaria</taxon>
        <taxon>Pleuronectiformes</taxon>
        <taxon>Pleuronectoidei</taxon>
        <taxon>Scophthalmidae</taxon>
        <taxon>Scophthalmus</taxon>
    </lineage>
</organism>
<dbReference type="SUPFAM" id="SSF56672">
    <property type="entry name" value="DNA/RNA polymerases"/>
    <property type="match status" value="1"/>
</dbReference>
<dbReference type="GO" id="GO:0008168">
    <property type="term" value="F:methyltransferase activity"/>
    <property type="evidence" value="ECO:0007669"/>
    <property type="project" value="InterPro"/>
</dbReference>
<sequence length="421" mass="48326">KILLKKTTFERLVLHHIKACLPPTFTWNTGRSTLGCSSLTTAQPSTQSSRNILVRKLSDLGLHPLSRSWIRDFLSDRPQKVKLGLHFSSTRTLRTGSPQGCVLSPLLYSLYTHDCSPNHPGNTIVKFADDTAVVGLISGGDESEYRDEILKITSWCSNNNLSLNTTKTKEIILDFRNRRADPAPLYINGDCVERVRTFSFLGTTISADLSWTANMAVVIKKPQQRLHFLRVLRRNKLLVTFYRSSIESVLTFCISVRYSQCTEADRNKLQRVINTAQKITGYPLPSLKDIYTSRCLSRADRITRDSSEPGFYLFDLLPSGRRYRSIRTRPSRFRDSFFPNAITTLTLPHARTHTHTHTHIYGQCAIWEMCNYGQFTIITSITIRLNSICTIMRSRQRHLIDIYFYLHNFIRIPFLLTVLLK</sequence>
<feature type="domain" description="Reverse transcriptase" evidence="1">
    <location>
        <begin position="1"/>
        <end position="205"/>
    </location>
</feature>
<dbReference type="InterPro" id="IPR015095">
    <property type="entry name" value="AlkB_hom8_N"/>
</dbReference>